<dbReference type="PRINTS" id="PR00344">
    <property type="entry name" value="BCTRLSENSOR"/>
</dbReference>
<keyword evidence="4" id="KW-0547">Nucleotide-binding</keyword>
<dbReference type="InterPro" id="IPR004358">
    <property type="entry name" value="Sig_transdc_His_kin-like_C"/>
</dbReference>
<dbReference type="Pfam" id="PF02518">
    <property type="entry name" value="HATPase_c"/>
    <property type="match status" value="1"/>
</dbReference>
<dbReference type="PANTHER" id="PTHR44936">
    <property type="entry name" value="SENSOR PROTEIN CREC"/>
    <property type="match status" value="1"/>
</dbReference>
<dbReference type="AlphaFoldDB" id="A0A0U5H5D5"/>
<dbReference type="GO" id="GO:0004673">
    <property type="term" value="F:protein histidine kinase activity"/>
    <property type="evidence" value="ECO:0007669"/>
    <property type="project" value="UniProtKB-EC"/>
</dbReference>
<keyword evidence="9" id="KW-1185">Reference proteome</keyword>
<comment type="catalytic activity">
    <reaction evidence="1">
        <text>ATP + protein L-histidine = ADP + protein N-phospho-L-histidine.</text>
        <dbReference type="EC" id="2.7.13.3"/>
    </reaction>
</comment>
<reference evidence="9" key="1">
    <citation type="journal article" date="2016" name="Environ. Microbiol.">
        <title>The complete genome of a viable archaeum isolated from 123-million-year-old rock salt.</title>
        <authorList>
            <person name="Jaakkola S.T."/>
            <person name="Pfeiffer F."/>
            <person name="Ravantti J.J."/>
            <person name="Guo Q."/>
            <person name="Liu Y."/>
            <person name="Chen X."/>
            <person name="Ma H."/>
            <person name="Yang C."/>
            <person name="Oksanen H.M."/>
            <person name="Bamford D.H."/>
        </authorList>
    </citation>
    <scope>NUCLEOTIDE SEQUENCE</scope>
    <source>
        <strain evidence="9">JI20-1</strain>
    </source>
</reference>
<dbReference type="KEGG" id="hhb:Hhub_3249"/>
<dbReference type="GeneID" id="26659862"/>
<evidence type="ECO:0000256" key="3">
    <source>
        <dbReference type="ARBA" id="ARBA00022679"/>
    </source>
</evidence>
<gene>
    <name evidence="8" type="ORF">HHUB_3249</name>
</gene>
<evidence type="ECO:0000256" key="6">
    <source>
        <dbReference type="ARBA" id="ARBA00022840"/>
    </source>
</evidence>
<evidence type="ECO:0000256" key="5">
    <source>
        <dbReference type="ARBA" id="ARBA00022777"/>
    </source>
</evidence>
<dbReference type="InterPro" id="IPR013656">
    <property type="entry name" value="PAS_4"/>
</dbReference>
<dbReference type="NCBIfam" id="TIGR00229">
    <property type="entry name" value="sensory_box"/>
    <property type="match status" value="1"/>
</dbReference>
<sequence length="351" mass="38992">MDEHMEQSSADAASRYAHLIEHIQDAVVEFELVGGDPVVRRVNEAFVDSFGYERAAIVDEPLNDWIVPEWLREEAQALDERTFSGEINYQRVRRETTGGLREFLYRGIPYAGDGATTDGFAVYTDLTDITRTERRLEVMNRVLQHNLRNKANIVLAYTTELLAEFDEQRAHRTEAAARIEGAARDLETLTGEAADINTVLKSTADGRTTDCVPLIRDVVDEHRRNWPAASVETDLPASLVVRANRRLRFAVDALVENALEHNPSDEPSVHVRAAPADSDGWVTIRVDDDGPTIPDDERDVVTGDGDITATRHGSGLGLWLVKWTTELFGGELTFATSDLGGNSVRLRLPSA</sequence>
<evidence type="ECO:0000256" key="2">
    <source>
        <dbReference type="ARBA" id="ARBA00012438"/>
    </source>
</evidence>
<keyword evidence="5 8" id="KW-0418">Kinase</keyword>
<organism evidence="8 9">
    <name type="scientific">Halobacterium hubeiense</name>
    <dbReference type="NCBI Taxonomy" id="1407499"/>
    <lineage>
        <taxon>Archaea</taxon>
        <taxon>Methanobacteriati</taxon>
        <taxon>Methanobacteriota</taxon>
        <taxon>Stenosarchaea group</taxon>
        <taxon>Halobacteria</taxon>
        <taxon>Halobacteriales</taxon>
        <taxon>Halobacteriaceae</taxon>
        <taxon>Halobacterium</taxon>
    </lineage>
</organism>
<feature type="domain" description="Histidine kinase" evidence="7">
    <location>
        <begin position="142"/>
        <end position="351"/>
    </location>
</feature>
<dbReference type="Pfam" id="PF08448">
    <property type="entry name" value="PAS_4"/>
    <property type="match status" value="1"/>
</dbReference>
<dbReference type="Gene3D" id="3.30.450.20">
    <property type="entry name" value="PAS domain"/>
    <property type="match status" value="1"/>
</dbReference>
<evidence type="ECO:0000313" key="8">
    <source>
        <dbReference type="EMBL" id="CQH60575.1"/>
    </source>
</evidence>
<evidence type="ECO:0000313" key="9">
    <source>
        <dbReference type="Proteomes" id="UP000066737"/>
    </source>
</evidence>
<dbReference type="PANTHER" id="PTHR44936:SF10">
    <property type="entry name" value="SENSOR PROTEIN RSTB"/>
    <property type="match status" value="1"/>
</dbReference>
<evidence type="ECO:0000256" key="1">
    <source>
        <dbReference type="ARBA" id="ARBA00000085"/>
    </source>
</evidence>
<dbReference type="InterPro" id="IPR000014">
    <property type="entry name" value="PAS"/>
</dbReference>
<dbReference type="InterPro" id="IPR005467">
    <property type="entry name" value="His_kinase_dom"/>
</dbReference>
<dbReference type="RefSeq" id="WP_238323958.1">
    <property type="nucleotide sequence ID" value="NZ_CEML01000001.1"/>
</dbReference>
<dbReference type="InterPro" id="IPR050980">
    <property type="entry name" value="2C_sensor_his_kinase"/>
</dbReference>
<dbReference type="SUPFAM" id="SSF55874">
    <property type="entry name" value="ATPase domain of HSP90 chaperone/DNA topoisomerase II/histidine kinase"/>
    <property type="match status" value="1"/>
</dbReference>
<name>A0A0U5H5D5_9EURY</name>
<keyword evidence="3 8" id="KW-0808">Transferase</keyword>
<dbReference type="Proteomes" id="UP000066737">
    <property type="component" value="Chromosome I"/>
</dbReference>
<dbReference type="InterPro" id="IPR003594">
    <property type="entry name" value="HATPase_dom"/>
</dbReference>
<dbReference type="InterPro" id="IPR036890">
    <property type="entry name" value="HATPase_C_sf"/>
</dbReference>
<evidence type="ECO:0000259" key="7">
    <source>
        <dbReference type="PROSITE" id="PS50109"/>
    </source>
</evidence>
<proteinExistence type="predicted"/>
<dbReference type="GO" id="GO:0005524">
    <property type="term" value="F:ATP binding"/>
    <property type="evidence" value="ECO:0007669"/>
    <property type="project" value="UniProtKB-KW"/>
</dbReference>
<dbReference type="SUPFAM" id="SSF55785">
    <property type="entry name" value="PYP-like sensor domain (PAS domain)"/>
    <property type="match status" value="1"/>
</dbReference>
<dbReference type="Gene3D" id="3.30.565.10">
    <property type="entry name" value="Histidine kinase-like ATPase, C-terminal domain"/>
    <property type="match status" value="1"/>
</dbReference>
<keyword evidence="6" id="KW-0067">ATP-binding</keyword>
<protein>
    <recommendedName>
        <fullName evidence="2">histidine kinase</fullName>
        <ecNumber evidence="2">2.7.13.3</ecNumber>
    </recommendedName>
</protein>
<dbReference type="EC" id="2.7.13.3" evidence="2"/>
<evidence type="ECO:0000256" key="4">
    <source>
        <dbReference type="ARBA" id="ARBA00022741"/>
    </source>
</evidence>
<dbReference type="PROSITE" id="PS50109">
    <property type="entry name" value="HIS_KIN"/>
    <property type="match status" value="1"/>
</dbReference>
<dbReference type="EMBL" id="LN831302">
    <property type="protein sequence ID" value="CQH60575.1"/>
    <property type="molecule type" value="Genomic_DNA"/>
</dbReference>
<dbReference type="STRING" id="1407499.HHUB_3249"/>
<dbReference type="InterPro" id="IPR035965">
    <property type="entry name" value="PAS-like_dom_sf"/>
</dbReference>
<dbReference type="SMART" id="SM00387">
    <property type="entry name" value="HATPase_c"/>
    <property type="match status" value="1"/>
</dbReference>
<accession>A0A0U5H5D5</accession>